<name>A0ABD1MW95_9FABA</name>
<dbReference type="AlphaFoldDB" id="A0ABD1MW95"/>
<gene>
    <name evidence="1" type="ORF">Fmac_007871</name>
</gene>
<proteinExistence type="predicted"/>
<keyword evidence="2" id="KW-1185">Reference proteome</keyword>
<accession>A0ABD1MW95</accession>
<evidence type="ECO:0000313" key="2">
    <source>
        <dbReference type="Proteomes" id="UP001603857"/>
    </source>
</evidence>
<reference evidence="1 2" key="1">
    <citation type="submission" date="2024-08" db="EMBL/GenBank/DDBJ databases">
        <title>Insights into the chromosomal genome structure of Flemingia macrophylla.</title>
        <authorList>
            <person name="Ding Y."/>
            <person name="Zhao Y."/>
            <person name="Bi W."/>
            <person name="Wu M."/>
            <person name="Zhao G."/>
            <person name="Gong Y."/>
            <person name="Li W."/>
            <person name="Zhang P."/>
        </authorList>
    </citation>
    <scope>NUCLEOTIDE SEQUENCE [LARGE SCALE GENOMIC DNA]</scope>
    <source>
        <strain evidence="1">DYQJB</strain>
        <tissue evidence="1">Leaf</tissue>
    </source>
</reference>
<sequence>MEKCNKNKNTNEIVYKCSIRQGHGQLRRTRQTPQTTLTGHEGANLLFSVFHEFINPFLNNALAEVEKAIPLDPKDAASHLLKSMAPDLQGFRSNALDVALSLLAAASLAAEERGDALFKRVELKISLSQQKHVDSAVAGLKIEMVETVQPRRRLQSLVNVVVGERRRGRNASFSLSIMD</sequence>
<protein>
    <submittedName>
        <fullName evidence="1">Uncharacterized protein</fullName>
    </submittedName>
</protein>
<dbReference type="Proteomes" id="UP001603857">
    <property type="component" value="Unassembled WGS sequence"/>
</dbReference>
<organism evidence="1 2">
    <name type="scientific">Flemingia macrophylla</name>
    <dbReference type="NCBI Taxonomy" id="520843"/>
    <lineage>
        <taxon>Eukaryota</taxon>
        <taxon>Viridiplantae</taxon>
        <taxon>Streptophyta</taxon>
        <taxon>Embryophyta</taxon>
        <taxon>Tracheophyta</taxon>
        <taxon>Spermatophyta</taxon>
        <taxon>Magnoliopsida</taxon>
        <taxon>eudicotyledons</taxon>
        <taxon>Gunneridae</taxon>
        <taxon>Pentapetalae</taxon>
        <taxon>rosids</taxon>
        <taxon>fabids</taxon>
        <taxon>Fabales</taxon>
        <taxon>Fabaceae</taxon>
        <taxon>Papilionoideae</taxon>
        <taxon>50 kb inversion clade</taxon>
        <taxon>NPAAA clade</taxon>
        <taxon>indigoferoid/millettioid clade</taxon>
        <taxon>Phaseoleae</taxon>
        <taxon>Flemingia</taxon>
    </lineage>
</organism>
<comment type="caution">
    <text evidence="1">The sequence shown here is derived from an EMBL/GenBank/DDBJ whole genome shotgun (WGS) entry which is preliminary data.</text>
</comment>
<dbReference type="EMBL" id="JBGMDY010000003">
    <property type="protein sequence ID" value="KAL2339931.1"/>
    <property type="molecule type" value="Genomic_DNA"/>
</dbReference>
<evidence type="ECO:0000313" key="1">
    <source>
        <dbReference type="EMBL" id="KAL2339931.1"/>
    </source>
</evidence>